<dbReference type="STRING" id="1513896.SAMN05660841_02830"/>
<evidence type="ECO:0000313" key="2">
    <source>
        <dbReference type="Proteomes" id="UP000190150"/>
    </source>
</evidence>
<dbReference type="Proteomes" id="UP000190150">
    <property type="component" value="Unassembled WGS sequence"/>
</dbReference>
<name>A0A1T5EWH1_9SPHI</name>
<dbReference type="EMBL" id="FUZF01000013">
    <property type="protein sequence ID" value="SKB88314.1"/>
    <property type="molecule type" value="Genomic_DNA"/>
</dbReference>
<dbReference type="AlphaFoldDB" id="A0A1T5EWH1"/>
<organism evidence="1 2">
    <name type="scientific">Sphingobacterium nematocida</name>
    <dbReference type="NCBI Taxonomy" id="1513896"/>
    <lineage>
        <taxon>Bacteria</taxon>
        <taxon>Pseudomonadati</taxon>
        <taxon>Bacteroidota</taxon>
        <taxon>Sphingobacteriia</taxon>
        <taxon>Sphingobacteriales</taxon>
        <taxon>Sphingobacteriaceae</taxon>
        <taxon>Sphingobacterium</taxon>
    </lineage>
</organism>
<accession>A0A1T5EWH1</accession>
<protein>
    <submittedName>
        <fullName evidence="1">Uncharacterized protein</fullName>
    </submittedName>
</protein>
<gene>
    <name evidence="1" type="ORF">SAMN05660841_02830</name>
</gene>
<keyword evidence="2" id="KW-1185">Reference proteome</keyword>
<proteinExistence type="predicted"/>
<reference evidence="2" key="1">
    <citation type="submission" date="2017-02" db="EMBL/GenBank/DDBJ databases">
        <authorList>
            <person name="Varghese N."/>
            <person name="Submissions S."/>
        </authorList>
    </citation>
    <scope>NUCLEOTIDE SEQUENCE [LARGE SCALE GENOMIC DNA]</scope>
    <source>
        <strain evidence="2">DSM 24091</strain>
    </source>
</reference>
<sequence>MDSLESMVNQNDRFYFLVMELFEWLKTQFAPNTRCPACLSRYGAQTMHVPTADCEIHVDKRRVVHIRDLVLAQGDWLMDTVEALDVLGFSRGTLVSHRDEGLLTEVRIGKKGGGVRFISSEVAKLREWYSVRKGKV</sequence>
<evidence type="ECO:0000313" key="1">
    <source>
        <dbReference type="EMBL" id="SKB88314.1"/>
    </source>
</evidence>